<gene>
    <name evidence="9" type="ORF">P4T90_14715</name>
</gene>
<protein>
    <submittedName>
        <fullName evidence="9">Anti-sigma factor domain-containing protein</fullName>
    </submittedName>
</protein>
<evidence type="ECO:0000256" key="5">
    <source>
        <dbReference type="ARBA" id="ARBA00023136"/>
    </source>
</evidence>
<sequence length="368" mass="42146">MKKGVILEVKPKYLIMMTSEGEFLKGKKRNLDYDVGQEIIFNPYYSDWKQRLYVLSRSKAIVTTAAVILIAGLLLVPFAKGNKAYAYVTVDAKPSIELALNKNLDVLNAVSFNEEGKRVLRRADLKKNQNFTQAAEMILNGSRALGYLKNNQNIIISSVISQNDLSKLSQEINSLSHFVQKYQDHVLYEKGSSKDRKAAMQKGMTTGLYLWKRENKRKPVNASPSAVKGTKPNSHKPLQANEHTAYIPVINKAANEAKGIIEVQSKYPRRTPASKHMDGSTIGANYIRSKKSSPHLEHSIARRENGIINSQKQHGRRHDRNHWEGEMREEWSMHQNRKIVPFKHKEVHEYEKEHSFLHTFSVRKFKHS</sequence>
<keyword evidence="10" id="KW-1185">Reference proteome</keyword>
<evidence type="ECO:0000256" key="1">
    <source>
        <dbReference type="ARBA" id="ARBA00004162"/>
    </source>
</evidence>
<dbReference type="Pfam" id="PF23750">
    <property type="entry name" value="RsgI_M"/>
    <property type="match status" value="1"/>
</dbReference>
<dbReference type="EMBL" id="JARMAB010000021">
    <property type="protein sequence ID" value="MED1204298.1"/>
    <property type="molecule type" value="Genomic_DNA"/>
</dbReference>
<feature type="domain" description="RsgI N-terminal anti-sigma" evidence="8">
    <location>
        <begin position="2"/>
        <end position="50"/>
    </location>
</feature>
<evidence type="ECO:0000256" key="4">
    <source>
        <dbReference type="ARBA" id="ARBA00022989"/>
    </source>
</evidence>
<dbReference type="Proteomes" id="UP001341444">
    <property type="component" value="Unassembled WGS sequence"/>
</dbReference>
<organism evidence="9 10">
    <name type="scientific">Heyndrickxia acidicola</name>
    <dbReference type="NCBI Taxonomy" id="209389"/>
    <lineage>
        <taxon>Bacteria</taxon>
        <taxon>Bacillati</taxon>
        <taxon>Bacillota</taxon>
        <taxon>Bacilli</taxon>
        <taxon>Bacillales</taxon>
        <taxon>Bacillaceae</taxon>
        <taxon>Heyndrickxia</taxon>
    </lineage>
</organism>
<dbReference type="InterPro" id="IPR055431">
    <property type="entry name" value="RsgI_M"/>
</dbReference>
<dbReference type="PROSITE" id="PS51849">
    <property type="entry name" value="RSGI_N"/>
    <property type="match status" value="1"/>
</dbReference>
<dbReference type="Pfam" id="PF12791">
    <property type="entry name" value="RsgI_N"/>
    <property type="match status" value="1"/>
</dbReference>
<evidence type="ECO:0000313" key="9">
    <source>
        <dbReference type="EMBL" id="MED1204298.1"/>
    </source>
</evidence>
<evidence type="ECO:0000259" key="8">
    <source>
        <dbReference type="PROSITE" id="PS51849"/>
    </source>
</evidence>
<keyword evidence="3 7" id="KW-0812">Transmembrane</keyword>
<evidence type="ECO:0000256" key="3">
    <source>
        <dbReference type="ARBA" id="ARBA00022692"/>
    </source>
</evidence>
<feature type="region of interest" description="Disordered" evidence="6">
    <location>
        <begin position="219"/>
        <end position="238"/>
    </location>
</feature>
<keyword evidence="4 7" id="KW-1133">Transmembrane helix</keyword>
<keyword evidence="5 7" id="KW-0472">Membrane</keyword>
<evidence type="ECO:0000256" key="6">
    <source>
        <dbReference type="SAM" id="MobiDB-lite"/>
    </source>
</evidence>
<dbReference type="RefSeq" id="WP_066264995.1">
    <property type="nucleotide sequence ID" value="NZ_JARMAB010000021.1"/>
</dbReference>
<evidence type="ECO:0000256" key="2">
    <source>
        <dbReference type="ARBA" id="ARBA00022475"/>
    </source>
</evidence>
<feature type="transmembrane region" description="Helical" evidence="7">
    <location>
        <begin position="60"/>
        <end position="79"/>
    </location>
</feature>
<comment type="subcellular location">
    <subcellularLocation>
        <location evidence="1">Cell membrane</location>
        <topology evidence="1">Single-pass membrane protein</topology>
    </subcellularLocation>
</comment>
<accession>A0ABU6MKX6</accession>
<reference evidence="9 10" key="1">
    <citation type="submission" date="2023-03" db="EMBL/GenBank/DDBJ databases">
        <title>Bacillus Genome Sequencing.</title>
        <authorList>
            <person name="Dunlap C."/>
        </authorList>
    </citation>
    <scope>NUCLEOTIDE SEQUENCE [LARGE SCALE GENOMIC DNA]</scope>
    <source>
        <strain evidence="9 10">B-23453</strain>
    </source>
</reference>
<proteinExistence type="predicted"/>
<keyword evidence="2" id="KW-1003">Cell membrane</keyword>
<name>A0ABU6MKX6_9BACI</name>
<evidence type="ECO:0000313" key="10">
    <source>
        <dbReference type="Proteomes" id="UP001341444"/>
    </source>
</evidence>
<dbReference type="InterPro" id="IPR024449">
    <property type="entry name" value="Anti-sigma_RsgI_N"/>
</dbReference>
<evidence type="ECO:0000256" key="7">
    <source>
        <dbReference type="SAM" id="Phobius"/>
    </source>
</evidence>
<comment type="caution">
    <text evidence="9">The sequence shown here is derived from an EMBL/GenBank/DDBJ whole genome shotgun (WGS) entry which is preliminary data.</text>
</comment>